<name>A0A250XFF7_9CHLO</name>
<organism evidence="4 5">
    <name type="scientific">Chlamydomonas eustigma</name>
    <dbReference type="NCBI Taxonomy" id="1157962"/>
    <lineage>
        <taxon>Eukaryota</taxon>
        <taxon>Viridiplantae</taxon>
        <taxon>Chlorophyta</taxon>
        <taxon>core chlorophytes</taxon>
        <taxon>Chlorophyceae</taxon>
        <taxon>CS clade</taxon>
        <taxon>Chlamydomonadales</taxon>
        <taxon>Chlamydomonadaceae</taxon>
        <taxon>Chlamydomonas</taxon>
    </lineage>
</organism>
<evidence type="ECO:0000256" key="2">
    <source>
        <dbReference type="SAM" id="MobiDB-lite"/>
    </source>
</evidence>
<evidence type="ECO:0000313" key="5">
    <source>
        <dbReference type="Proteomes" id="UP000232323"/>
    </source>
</evidence>
<evidence type="ECO:0000313" key="4">
    <source>
        <dbReference type="EMBL" id="GAX81818.1"/>
    </source>
</evidence>
<comment type="caution">
    <text evidence="4">The sequence shown here is derived from an EMBL/GenBank/DDBJ whole genome shotgun (WGS) entry which is preliminary data.</text>
</comment>
<dbReference type="Gene3D" id="3.40.50.2000">
    <property type="entry name" value="Glycogen Phosphorylase B"/>
    <property type="match status" value="1"/>
</dbReference>
<dbReference type="OrthoDB" id="546977at2759"/>
<protein>
    <recommendedName>
        <fullName evidence="3">Glycosyl transferase family 1 domain-containing protein</fullName>
    </recommendedName>
</protein>
<feature type="compositionally biased region" description="Polar residues" evidence="2">
    <location>
        <begin position="327"/>
        <end position="343"/>
    </location>
</feature>
<dbReference type="Pfam" id="PF00534">
    <property type="entry name" value="Glycos_transf_1"/>
    <property type="match status" value="1"/>
</dbReference>
<gene>
    <name evidence="4" type="ORF">CEUSTIGMA_g9246.t1</name>
</gene>
<dbReference type="InterPro" id="IPR001296">
    <property type="entry name" value="Glyco_trans_1"/>
</dbReference>
<dbReference type="GO" id="GO:0016757">
    <property type="term" value="F:glycosyltransferase activity"/>
    <property type="evidence" value="ECO:0007669"/>
    <property type="project" value="UniProtKB-KW"/>
</dbReference>
<dbReference type="STRING" id="1157962.A0A250XFF7"/>
<feature type="region of interest" description="Disordered" evidence="2">
    <location>
        <begin position="322"/>
        <end position="343"/>
    </location>
</feature>
<evidence type="ECO:0000256" key="1">
    <source>
        <dbReference type="ARBA" id="ARBA00022676"/>
    </source>
</evidence>
<sequence>MLFILVKRDLVSTHPSHFAGGKHAFLCTAQTLASEGHDVHVVTISSKAQLLVAAASGGKPSCSLTQLMISSTQSHHRTANTAAVVTVNSLPQVVTWQETLQPKSLPSSYLYHAHDETFPGSSSQSIGNIEKSAQDHTGISLRVEIEGSLRYHVVLRNDEDIRNHVKEQNPKADEEAPHCSPIWGVNQSSQLGVLHTIHTLLAEARTRMAYLNDDSCTAEFIPDTMASGHTNGQQRAMAAGCWIILDADDSQLSPAGTTLEATSEVLGTVLGGMTIKEEITEAVETSAEGIDQAADIAPGKVTRVDALSGRVCQASGQSAAVEKPPLVSQSQGGRKTSGSSTAPHPSLFSAVVGRWGRRCLALVQNVHFLPFGPSGTAPRSHDLIQAWNSVGGILCVSEFIKVYIEENWPPLIHNPTLEFGEKKCSQSKPSSHIVAVEAVEDGGHDDVTCLERGQGDTPCMDDDKSQQGNKIPSLHKVLLSAWGCFGQPPFPDFGALAVQRMLRRLQAASTSSCVDELFLDSATPVVADDDAPCCNECGALSSKTAPEDYLRGQLVGGCCVGVMKLTPEKGCSIVLQLARLMPNVCFMAVSGDPHIKLLTKNIPNLKVIDPVSDVDQVLKDMDVVIAPSLWLEAWGMVVTEAVLRGIPTIVSHLGGLPEAGLGMSALVEVHPIIIPEDSHTGTPTWSQREYPGQEVSRWMEEIINVLRDIRQFENVSKECRRTGLEFVTRGAFHAKQEFFAWLRNL</sequence>
<dbReference type="SUPFAM" id="SSF53756">
    <property type="entry name" value="UDP-Glycosyltransferase/glycogen phosphorylase"/>
    <property type="match status" value="1"/>
</dbReference>
<reference evidence="4 5" key="1">
    <citation type="submission" date="2017-08" db="EMBL/GenBank/DDBJ databases">
        <title>Acidophilic green algal genome provides insights into adaptation to an acidic environment.</title>
        <authorList>
            <person name="Hirooka S."/>
            <person name="Hirose Y."/>
            <person name="Kanesaki Y."/>
            <person name="Higuchi S."/>
            <person name="Fujiwara T."/>
            <person name="Onuma R."/>
            <person name="Era A."/>
            <person name="Ohbayashi R."/>
            <person name="Uzuka A."/>
            <person name="Nozaki H."/>
            <person name="Yoshikawa H."/>
            <person name="Miyagishima S.Y."/>
        </authorList>
    </citation>
    <scope>NUCLEOTIDE SEQUENCE [LARGE SCALE GENOMIC DNA]</scope>
    <source>
        <strain evidence="4 5">NIES-2499</strain>
    </source>
</reference>
<feature type="domain" description="Glycosyl transferase family 1" evidence="3">
    <location>
        <begin position="564"/>
        <end position="658"/>
    </location>
</feature>
<keyword evidence="1" id="KW-0808">Transferase</keyword>
<dbReference type="AlphaFoldDB" id="A0A250XFF7"/>
<dbReference type="Proteomes" id="UP000232323">
    <property type="component" value="Unassembled WGS sequence"/>
</dbReference>
<dbReference type="EMBL" id="BEGY01000071">
    <property type="protein sequence ID" value="GAX81818.1"/>
    <property type="molecule type" value="Genomic_DNA"/>
</dbReference>
<evidence type="ECO:0000259" key="3">
    <source>
        <dbReference type="Pfam" id="PF00534"/>
    </source>
</evidence>
<proteinExistence type="predicted"/>
<keyword evidence="5" id="KW-1185">Reference proteome</keyword>
<accession>A0A250XFF7</accession>
<keyword evidence="1" id="KW-0328">Glycosyltransferase</keyword>